<dbReference type="GO" id="GO:0020037">
    <property type="term" value="F:heme binding"/>
    <property type="evidence" value="ECO:0007669"/>
    <property type="project" value="InterPro"/>
</dbReference>
<comment type="caution">
    <text evidence="8">The sequence shown here is derived from an EMBL/GenBank/DDBJ whole genome shotgun (WGS) entry which is preliminary data.</text>
</comment>
<reference evidence="8 9" key="1">
    <citation type="submission" date="2018-08" db="EMBL/GenBank/DDBJ databases">
        <title>Genome and evolution of the arbuscular mycorrhizal fungus Diversispora epigaea (formerly Glomus versiforme) and its bacterial endosymbionts.</title>
        <authorList>
            <person name="Sun X."/>
            <person name="Fei Z."/>
            <person name="Harrison M."/>
        </authorList>
    </citation>
    <scope>NUCLEOTIDE SEQUENCE [LARGE SCALE GENOMIC DNA]</scope>
    <source>
        <strain evidence="8 9">IT104</strain>
    </source>
</reference>
<name>A0A397HAR4_9GLOM</name>
<dbReference type="PRINTS" id="PR00465">
    <property type="entry name" value="EP450IV"/>
</dbReference>
<dbReference type="STRING" id="1348612.A0A397HAR4"/>
<evidence type="ECO:0008006" key="10">
    <source>
        <dbReference type="Google" id="ProtNLM"/>
    </source>
</evidence>
<evidence type="ECO:0000256" key="1">
    <source>
        <dbReference type="ARBA" id="ARBA00001971"/>
    </source>
</evidence>
<dbReference type="GO" id="GO:0005506">
    <property type="term" value="F:iron ion binding"/>
    <property type="evidence" value="ECO:0007669"/>
    <property type="project" value="InterPro"/>
</dbReference>
<dbReference type="GO" id="GO:0004497">
    <property type="term" value="F:monooxygenase activity"/>
    <property type="evidence" value="ECO:0007669"/>
    <property type="project" value="UniProtKB-KW"/>
</dbReference>
<dbReference type="AlphaFoldDB" id="A0A397HAR4"/>
<keyword evidence="7" id="KW-0472">Membrane</keyword>
<dbReference type="EMBL" id="PQFF01000325">
    <property type="protein sequence ID" value="RHZ60191.1"/>
    <property type="molecule type" value="Genomic_DNA"/>
</dbReference>
<dbReference type="InterPro" id="IPR017972">
    <property type="entry name" value="Cyt_P450_CS"/>
</dbReference>
<dbReference type="InterPro" id="IPR001128">
    <property type="entry name" value="Cyt_P450"/>
</dbReference>
<keyword evidence="7" id="KW-0812">Transmembrane</keyword>
<dbReference type="Pfam" id="PF00067">
    <property type="entry name" value="p450"/>
    <property type="match status" value="1"/>
</dbReference>
<keyword evidence="3 5" id="KW-0479">Metal-binding</keyword>
<dbReference type="Proteomes" id="UP000266861">
    <property type="component" value="Unassembled WGS sequence"/>
</dbReference>
<evidence type="ECO:0000313" key="9">
    <source>
        <dbReference type="Proteomes" id="UP000266861"/>
    </source>
</evidence>
<feature type="binding site" description="axial binding residue" evidence="5">
    <location>
        <position position="443"/>
    </location>
    <ligand>
        <name>heme</name>
        <dbReference type="ChEBI" id="CHEBI:30413"/>
    </ligand>
    <ligandPart>
        <name>Fe</name>
        <dbReference type="ChEBI" id="CHEBI:18248"/>
    </ligandPart>
</feature>
<comment type="similarity">
    <text evidence="2 6">Belongs to the cytochrome P450 family.</text>
</comment>
<dbReference type="PROSITE" id="PS00086">
    <property type="entry name" value="CYTOCHROME_P450"/>
    <property type="match status" value="1"/>
</dbReference>
<protein>
    <recommendedName>
        <fullName evidence="10">Cytochrome P450</fullName>
    </recommendedName>
</protein>
<keyword evidence="5 6" id="KW-0349">Heme</keyword>
<evidence type="ECO:0000256" key="6">
    <source>
        <dbReference type="RuleBase" id="RU000461"/>
    </source>
</evidence>
<keyword evidence="7" id="KW-1133">Transmembrane helix</keyword>
<feature type="transmembrane region" description="Helical" evidence="7">
    <location>
        <begin position="6"/>
        <end position="24"/>
    </location>
</feature>
<keyword evidence="6" id="KW-0560">Oxidoreductase</keyword>
<keyword evidence="4 5" id="KW-0408">Iron</keyword>
<dbReference type="InterPro" id="IPR002403">
    <property type="entry name" value="Cyt_P450_E_grp-IV"/>
</dbReference>
<comment type="cofactor">
    <cofactor evidence="1 5">
        <name>heme</name>
        <dbReference type="ChEBI" id="CHEBI:30413"/>
    </cofactor>
</comment>
<dbReference type="OrthoDB" id="1844152at2759"/>
<keyword evidence="6" id="KW-0503">Monooxygenase</keyword>
<sequence length="497" mass="57163">MHFSFATIPTFVWVLIAFYVIYWIKKPRLSKNEPPMVPYKIPIIGHTIDYLFNAENFLAECKKKYGDPFNIYVFGQVNTIAGNVTVHEVFRTEAFSMLNATEDIFPLHRVLKSYNLKTLAQVIKTIREGITANLPLLTGRMQKQLLISIDKEIGDCSNPKLVNNEIFPTMVARPVADVLVGQEISKNEDLVKAFAEFTKDFGKILAIPPIFSFINPTFNTQVVTLPVRFGWNPIAKHLDTLKKYLKPELEKRLKDKEVLGDKYEPHLDIVEYFMNNPEYETKVINDEYLDKICEFLFIIVVASIHTTSQHMTSTLYDFAGRPELWDDIYEEQVMIDKECNGELSSQHINKMVKLDSFVRESFRTFDNIASEPHRCMEPFTLKNGMTIPKGRIVQTYLMDIHYNPEAYGPEPRTFFPNHGLENNLSASRTDKNLFMFGSGRHACPGRFFAVNEIKVGLHKIILKYQVKTPSGKTEKKIRVGPVAYPPIAGLIFENRKK</sequence>
<evidence type="ECO:0000313" key="8">
    <source>
        <dbReference type="EMBL" id="RHZ60191.1"/>
    </source>
</evidence>
<evidence type="ECO:0000256" key="3">
    <source>
        <dbReference type="ARBA" id="ARBA00022723"/>
    </source>
</evidence>
<dbReference type="SUPFAM" id="SSF48264">
    <property type="entry name" value="Cytochrome P450"/>
    <property type="match status" value="1"/>
</dbReference>
<evidence type="ECO:0000256" key="5">
    <source>
        <dbReference type="PIRSR" id="PIRSR602403-1"/>
    </source>
</evidence>
<dbReference type="Gene3D" id="1.10.630.10">
    <property type="entry name" value="Cytochrome P450"/>
    <property type="match status" value="1"/>
</dbReference>
<dbReference type="GO" id="GO:0016705">
    <property type="term" value="F:oxidoreductase activity, acting on paired donors, with incorporation or reduction of molecular oxygen"/>
    <property type="evidence" value="ECO:0007669"/>
    <property type="project" value="InterPro"/>
</dbReference>
<organism evidence="8 9">
    <name type="scientific">Diversispora epigaea</name>
    <dbReference type="NCBI Taxonomy" id="1348612"/>
    <lineage>
        <taxon>Eukaryota</taxon>
        <taxon>Fungi</taxon>
        <taxon>Fungi incertae sedis</taxon>
        <taxon>Mucoromycota</taxon>
        <taxon>Glomeromycotina</taxon>
        <taxon>Glomeromycetes</taxon>
        <taxon>Diversisporales</taxon>
        <taxon>Diversisporaceae</taxon>
        <taxon>Diversispora</taxon>
    </lineage>
</organism>
<accession>A0A397HAR4</accession>
<evidence type="ECO:0000256" key="4">
    <source>
        <dbReference type="ARBA" id="ARBA00023004"/>
    </source>
</evidence>
<evidence type="ECO:0000256" key="2">
    <source>
        <dbReference type="ARBA" id="ARBA00010617"/>
    </source>
</evidence>
<keyword evidence="9" id="KW-1185">Reference proteome</keyword>
<dbReference type="PANTHER" id="PTHR46206">
    <property type="entry name" value="CYTOCHROME P450"/>
    <property type="match status" value="1"/>
</dbReference>
<proteinExistence type="inferred from homology"/>
<evidence type="ECO:0000256" key="7">
    <source>
        <dbReference type="SAM" id="Phobius"/>
    </source>
</evidence>
<gene>
    <name evidence="8" type="ORF">Glove_357g5</name>
</gene>
<dbReference type="CDD" id="cd11041">
    <property type="entry name" value="CYP503A1-like"/>
    <property type="match status" value="1"/>
</dbReference>
<dbReference type="InterPro" id="IPR036396">
    <property type="entry name" value="Cyt_P450_sf"/>
</dbReference>